<feature type="transmembrane region" description="Helical" evidence="8">
    <location>
        <begin position="12"/>
        <end position="33"/>
    </location>
</feature>
<evidence type="ECO:0000256" key="3">
    <source>
        <dbReference type="ARBA" id="ARBA00022475"/>
    </source>
</evidence>
<proteinExistence type="predicted"/>
<protein>
    <recommendedName>
        <fullName evidence="11">Ktr system potassium uptake protein D</fullName>
    </recommendedName>
</protein>
<feature type="transmembrane region" description="Helical" evidence="8">
    <location>
        <begin position="356"/>
        <end position="377"/>
    </location>
</feature>
<dbReference type="STRING" id="1390249.BHU72_07110"/>
<evidence type="ECO:0000256" key="7">
    <source>
        <dbReference type="ARBA" id="ARBA00023136"/>
    </source>
</evidence>
<keyword evidence="4 8" id="KW-0812">Transmembrane</keyword>
<feature type="transmembrane region" description="Helical" evidence="8">
    <location>
        <begin position="45"/>
        <end position="67"/>
    </location>
</feature>
<sequence length="453" mass="50423">MKLTKLVHHISPVHMLVLIYVAATVLASILLSLPWSIKPGVDFDLLEILFTAISAISVTGLSVVSTADTFTPFGIVMLAIILQFGGIGMMTAWTLVWILLGRKIGLGYRQLIMFDQNRTDMIGLVRVIRYVFGFSILFELIGFIYFSGLLYVRGYYDTVLQSMYYGAFHAISSYTNAGFDIFGDSLLGYYHDYLFQLGTMVLIILGSIGFPVLIETWSYLQAKKLKQRYRFSLFTKITVTTFFLLIMIGAAVMFTFEYNGFFKDAPLHEKLMASLFSSVTARNAGLATLDFANFYIPTLLILSALMFIGASPSSVGGGIRTTTFAIVFLAIRNYALGRTDVQVFGRRINERDVIKSFVVFTTGVAIVIGAIIVIDALEMHRHSLAEVIFEVSSAFGTTGLSTGITAELTSASKIIIMWLMFIGRIGILSFLLGMRFNNEPIPYRYPEEKMIIG</sequence>
<accession>A0A1E5L4G8</accession>
<evidence type="ECO:0000256" key="5">
    <source>
        <dbReference type="ARBA" id="ARBA00022989"/>
    </source>
</evidence>
<dbReference type="GO" id="GO:0030001">
    <property type="term" value="P:metal ion transport"/>
    <property type="evidence" value="ECO:0007669"/>
    <property type="project" value="UniProtKB-ARBA"/>
</dbReference>
<comment type="caution">
    <text evidence="9">The sequence shown here is derived from an EMBL/GenBank/DDBJ whole genome shotgun (WGS) entry which is preliminary data.</text>
</comment>
<dbReference type="PANTHER" id="PTHR32024">
    <property type="entry name" value="TRK SYSTEM POTASSIUM UPTAKE PROTEIN TRKG-RELATED"/>
    <property type="match status" value="1"/>
</dbReference>
<evidence type="ECO:0000256" key="1">
    <source>
        <dbReference type="ARBA" id="ARBA00004651"/>
    </source>
</evidence>
<feature type="transmembrane region" description="Helical" evidence="8">
    <location>
        <begin position="415"/>
        <end position="434"/>
    </location>
</feature>
<gene>
    <name evidence="9" type="ORF">BHU72_07110</name>
</gene>
<keyword evidence="2" id="KW-0813">Transport</keyword>
<keyword evidence="7 8" id="KW-0472">Membrane</keyword>
<keyword evidence="6" id="KW-0406">Ion transport</keyword>
<keyword evidence="10" id="KW-1185">Reference proteome</keyword>
<keyword evidence="5 8" id="KW-1133">Transmembrane helix</keyword>
<dbReference type="InterPro" id="IPR003445">
    <property type="entry name" value="Cat_transpt"/>
</dbReference>
<evidence type="ECO:0000313" key="10">
    <source>
        <dbReference type="Proteomes" id="UP000095255"/>
    </source>
</evidence>
<evidence type="ECO:0008006" key="11">
    <source>
        <dbReference type="Google" id="ProtNLM"/>
    </source>
</evidence>
<dbReference type="PANTHER" id="PTHR32024:SF4">
    <property type="entry name" value="KTR SYSTEM POTASSIUM UPTAKE PROTEIN D"/>
    <property type="match status" value="1"/>
</dbReference>
<dbReference type="GO" id="GO:0008324">
    <property type="term" value="F:monoatomic cation transmembrane transporter activity"/>
    <property type="evidence" value="ECO:0007669"/>
    <property type="project" value="InterPro"/>
</dbReference>
<dbReference type="Pfam" id="PF02386">
    <property type="entry name" value="TrkH"/>
    <property type="match status" value="1"/>
</dbReference>
<dbReference type="AlphaFoldDB" id="A0A1E5L4G8"/>
<dbReference type="OrthoDB" id="9810952at2"/>
<feature type="transmembrane region" description="Helical" evidence="8">
    <location>
        <begin position="73"/>
        <end position="100"/>
    </location>
</feature>
<dbReference type="GO" id="GO:0005886">
    <property type="term" value="C:plasma membrane"/>
    <property type="evidence" value="ECO:0007669"/>
    <property type="project" value="UniProtKB-SubCell"/>
</dbReference>
<feature type="transmembrane region" description="Helical" evidence="8">
    <location>
        <begin position="233"/>
        <end position="256"/>
    </location>
</feature>
<keyword evidence="3" id="KW-1003">Cell membrane</keyword>
<dbReference type="RefSeq" id="WP_069702689.1">
    <property type="nucleotide sequence ID" value="NZ_MJAT01000035.1"/>
</dbReference>
<evidence type="ECO:0000256" key="2">
    <source>
        <dbReference type="ARBA" id="ARBA00022448"/>
    </source>
</evidence>
<reference evidence="9 10" key="1">
    <citation type="submission" date="2016-09" db="EMBL/GenBank/DDBJ databases">
        <title>Desulfuribacillus arsenicus sp. nov., an obligately anaerobic, dissimilatory arsenic- and antimonate-reducing bacterium isolated from anoxic sediments.</title>
        <authorList>
            <person name="Abin C.A."/>
            <person name="Hollibaugh J.T."/>
        </authorList>
    </citation>
    <scope>NUCLEOTIDE SEQUENCE [LARGE SCALE GENOMIC DNA]</scope>
    <source>
        <strain evidence="9 10">MLFW-2</strain>
    </source>
</reference>
<evidence type="ECO:0000256" key="4">
    <source>
        <dbReference type="ARBA" id="ARBA00022692"/>
    </source>
</evidence>
<dbReference type="EMBL" id="MJAT01000035">
    <property type="protein sequence ID" value="OEH84954.1"/>
    <property type="molecule type" value="Genomic_DNA"/>
</dbReference>
<evidence type="ECO:0000256" key="6">
    <source>
        <dbReference type="ARBA" id="ARBA00023065"/>
    </source>
</evidence>
<comment type="subcellular location">
    <subcellularLocation>
        <location evidence="1">Cell membrane</location>
        <topology evidence="1">Multi-pass membrane protein</topology>
    </subcellularLocation>
</comment>
<feature type="transmembrane region" description="Helical" evidence="8">
    <location>
        <begin position="292"/>
        <end position="310"/>
    </location>
</feature>
<evidence type="ECO:0000313" key="9">
    <source>
        <dbReference type="EMBL" id="OEH84954.1"/>
    </source>
</evidence>
<organism evidence="9 10">
    <name type="scientific">Desulfuribacillus stibiiarsenatis</name>
    <dbReference type="NCBI Taxonomy" id="1390249"/>
    <lineage>
        <taxon>Bacteria</taxon>
        <taxon>Bacillati</taxon>
        <taxon>Bacillota</taxon>
        <taxon>Desulfuribacillia</taxon>
        <taxon>Desulfuribacillales</taxon>
        <taxon>Desulfuribacillaceae</taxon>
        <taxon>Desulfuribacillus</taxon>
    </lineage>
</organism>
<dbReference type="Proteomes" id="UP000095255">
    <property type="component" value="Unassembled WGS sequence"/>
</dbReference>
<feature type="transmembrane region" description="Helical" evidence="8">
    <location>
        <begin position="193"/>
        <end position="213"/>
    </location>
</feature>
<name>A0A1E5L4G8_9FIRM</name>
<feature type="transmembrane region" description="Helical" evidence="8">
    <location>
        <begin position="127"/>
        <end position="152"/>
    </location>
</feature>
<evidence type="ECO:0000256" key="8">
    <source>
        <dbReference type="SAM" id="Phobius"/>
    </source>
</evidence>